<feature type="domain" description="Ribosomal protein L9" evidence="7">
    <location>
        <begin position="68"/>
        <end position="111"/>
    </location>
</feature>
<organism evidence="8 9">
    <name type="scientific">Ceratitis capitata</name>
    <name type="common">Mediterranean fruit fly</name>
    <name type="synonym">Tephritis capitata</name>
    <dbReference type="NCBI Taxonomy" id="7213"/>
    <lineage>
        <taxon>Eukaryota</taxon>
        <taxon>Metazoa</taxon>
        <taxon>Ecdysozoa</taxon>
        <taxon>Arthropoda</taxon>
        <taxon>Hexapoda</taxon>
        <taxon>Insecta</taxon>
        <taxon>Pterygota</taxon>
        <taxon>Neoptera</taxon>
        <taxon>Endopterygota</taxon>
        <taxon>Diptera</taxon>
        <taxon>Brachycera</taxon>
        <taxon>Muscomorpha</taxon>
        <taxon>Tephritoidea</taxon>
        <taxon>Tephritidae</taxon>
        <taxon>Ceratitis</taxon>
        <taxon>Ceratitis</taxon>
    </lineage>
</organism>
<name>A0A811U3D8_CERCA</name>
<comment type="caution">
    <text evidence="8">The sequence shown here is derived from an EMBL/GenBank/DDBJ whole genome shotgun (WGS) entry which is preliminary data.</text>
</comment>
<evidence type="ECO:0000256" key="1">
    <source>
        <dbReference type="ARBA" id="ARBA00010605"/>
    </source>
</evidence>
<dbReference type="InterPro" id="IPR020070">
    <property type="entry name" value="Ribosomal_bL9_N"/>
</dbReference>
<dbReference type="Proteomes" id="UP000606786">
    <property type="component" value="Unassembled WGS sequence"/>
</dbReference>
<dbReference type="GO" id="GO:0003735">
    <property type="term" value="F:structural constituent of ribosome"/>
    <property type="evidence" value="ECO:0007669"/>
    <property type="project" value="InterPro"/>
</dbReference>
<comment type="similarity">
    <text evidence="1">Belongs to the bacterial ribosomal protein bL9 family.</text>
</comment>
<feature type="region of interest" description="Disordered" evidence="6">
    <location>
        <begin position="235"/>
        <end position="255"/>
    </location>
</feature>
<dbReference type="GO" id="GO:1990904">
    <property type="term" value="C:ribonucleoprotein complex"/>
    <property type="evidence" value="ECO:0007669"/>
    <property type="project" value="UniProtKB-KW"/>
</dbReference>
<keyword evidence="2" id="KW-0689">Ribosomal protein</keyword>
<dbReference type="GO" id="GO:0005840">
    <property type="term" value="C:ribosome"/>
    <property type="evidence" value="ECO:0007669"/>
    <property type="project" value="UniProtKB-KW"/>
</dbReference>
<protein>
    <recommendedName>
        <fullName evidence="4">Large ribosomal subunit protein bL9m</fullName>
    </recommendedName>
    <alternativeName>
        <fullName evidence="5">39S ribosomal protein L9, mitochondrial</fullName>
    </alternativeName>
</protein>
<dbReference type="GO" id="GO:0006412">
    <property type="term" value="P:translation"/>
    <property type="evidence" value="ECO:0007669"/>
    <property type="project" value="InterPro"/>
</dbReference>
<dbReference type="SUPFAM" id="SSF55658">
    <property type="entry name" value="L9 N-domain-like"/>
    <property type="match status" value="1"/>
</dbReference>
<evidence type="ECO:0000256" key="2">
    <source>
        <dbReference type="ARBA" id="ARBA00022980"/>
    </source>
</evidence>
<reference evidence="8" key="1">
    <citation type="submission" date="2020-11" db="EMBL/GenBank/DDBJ databases">
        <authorList>
            <person name="Whitehead M."/>
        </authorList>
    </citation>
    <scope>NUCLEOTIDE SEQUENCE</scope>
    <source>
        <strain evidence="8">EGII</strain>
    </source>
</reference>
<evidence type="ECO:0000313" key="9">
    <source>
        <dbReference type="Proteomes" id="UP000606786"/>
    </source>
</evidence>
<dbReference type="OrthoDB" id="5555409at2759"/>
<dbReference type="PANTHER" id="PTHR21368">
    <property type="entry name" value="50S RIBOSOMAL PROTEIN L9"/>
    <property type="match status" value="1"/>
</dbReference>
<keyword evidence="9" id="KW-1185">Reference proteome</keyword>
<gene>
    <name evidence="8" type="ORF">CCAP1982_LOCUS1598</name>
</gene>
<evidence type="ECO:0000256" key="4">
    <source>
        <dbReference type="ARBA" id="ARBA00035194"/>
    </source>
</evidence>
<dbReference type="EMBL" id="CAJHJT010000001">
    <property type="protein sequence ID" value="CAD6992756.1"/>
    <property type="molecule type" value="Genomic_DNA"/>
</dbReference>
<dbReference type="KEGG" id="ccat:101459147"/>
<evidence type="ECO:0000256" key="5">
    <source>
        <dbReference type="ARBA" id="ARBA00035381"/>
    </source>
</evidence>
<dbReference type="Gene3D" id="3.40.5.10">
    <property type="entry name" value="Ribosomal protein L9, N-terminal domain"/>
    <property type="match status" value="1"/>
</dbReference>
<accession>A0A811U3D8</accession>
<evidence type="ECO:0000256" key="3">
    <source>
        <dbReference type="ARBA" id="ARBA00023274"/>
    </source>
</evidence>
<dbReference type="InterPro" id="IPR000244">
    <property type="entry name" value="Ribosomal_bL9"/>
</dbReference>
<dbReference type="InterPro" id="IPR009027">
    <property type="entry name" value="Ribosomal_bL9/RNase_H1_N"/>
</dbReference>
<dbReference type="AlphaFoldDB" id="A0A811U3D8"/>
<evidence type="ECO:0000259" key="7">
    <source>
        <dbReference type="Pfam" id="PF01281"/>
    </source>
</evidence>
<proteinExistence type="inferred from homology"/>
<dbReference type="Pfam" id="PF01281">
    <property type="entry name" value="Ribosomal_L9_N"/>
    <property type="match status" value="1"/>
</dbReference>
<dbReference type="InterPro" id="IPR036935">
    <property type="entry name" value="Ribosomal_bL9_N_sf"/>
</dbReference>
<evidence type="ECO:0000256" key="6">
    <source>
        <dbReference type="SAM" id="MobiDB-lite"/>
    </source>
</evidence>
<evidence type="ECO:0000313" key="8">
    <source>
        <dbReference type="EMBL" id="CAD6992756.1"/>
    </source>
</evidence>
<keyword evidence="3" id="KW-0687">Ribonucleoprotein</keyword>
<sequence>MLKTWSCSAINLLKSTATLQQQVRTTFVLKRKYDPLLHKTNEKPRKLRAKHFIYELVEDTNIKRRPNIEVVLKTYVEGVGDKGDVVSVRPNFAYNKLLLPGLAVYKTDENLTLYAKTEEDAKVVSHSSAFAQRTVNVIERFSLSVVMNKDHPWVIEPWHIKASLRKAGIHCPEECITMPEERIEGPDFNKEGKEFYCTITVNNLEKARLRCRIHHWSTDPSDRLPYTPEYWKMPPEPLFGNESSGENVETKVEEK</sequence>